<sequence length="513" mass="60156">MDVSLKAEFNEKNVKNVNILTLKEEILTFQKNHLIVELIKLCDDSSKETSLEAQYAVYKVFSQWFASGLFSKPKKIGIDSSEMYTYSFVREKYVDFSSKLLEKLSSTELEQQGHAFTLLLQLIRDESDCEDRGFVNDMYYRVLKSLLLNGNTHIFFLYYIIKEYLDEYTDLQYYFYKNSYKLIKEVLEYKDRNSNLVEIFSTNLMILLVNMKAIFLEIGKLWISCSDSFIQSFHISKQKRIFSDCWVIALQLPLKNHQYKQILNILHSNVLPFLSKPHLLMDFLTDSYNAGGSVSILALNGLFYLIKEYNLDYPNFFIKLYALFDENLFHIRYRSRFIKMVDLFLSSTHLPAIIVASFIKRMSRLSLFANPGGIIMIIPLIYNLLKRHPTCIVLIHRNSIKSIFEDPFLEKELDPSKTRALDSSLWELYTLVDHYYPVVSTLVKVFSEQFTKPNYNLGDFLDYSYSKIIDLEINRKIRKLPPIEYQSADGTFVSKEGNSRIFTSLWDLSDISM</sequence>
<comment type="caution">
    <text evidence="1">The sequence shown here is derived from an EMBL/GenBank/DDBJ whole genome shotgun (WGS) entry which is preliminary data.</text>
</comment>
<proteinExistence type="predicted"/>
<organism evidence="1 2">
    <name type="scientific">Pneumocystis oryctolagi</name>
    <dbReference type="NCBI Taxonomy" id="42067"/>
    <lineage>
        <taxon>Eukaryota</taxon>
        <taxon>Fungi</taxon>
        <taxon>Dikarya</taxon>
        <taxon>Ascomycota</taxon>
        <taxon>Taphrinomycotina</taxon>
        <taxon>Pneumocystomycetes</taxon>
        <taxon>Pneumocystaceae</taxon>
        <taxon>Pneumocystis</taxon>
    </lineage>
</organism>
<gene>
    <name evidence="1" type="ORF">PORY_000053</name>
</gene>
<keyword evidence="2" id="KW-1185">Reference proteome</keyword>
<protein>
    <submittedName>
        <fullName evidence="1">Uncharacterized protein</fullName>
    </submittedName>
</protein>
<name>A0ACB7CEW4_9ASCO</name>
<dbReference type="EMBL" id="JABTEG010000001">
    <property type="protein sequence ID" value="KAG4306065.1"/>
    <property type="molecule type" value="Genomic_DNA"/>
</dbReference>
<reference evidence="1 2" key="1">
    <citation type="journal article" date="2021" name="Commun. Biol.">
        <title>Genomic insights into the host specific adaptation of the Pneumocystis genus.</title>
        <authorList>
            <person name="Cisse O.H."/>
            <person name="Ma L."/>
            <person name="Dekker J.P."/>
            <person name="Khil P.P."/>
            <person name="Youn J.-H."/>
            <person name="Brenchley J.M."/>
            <person name="Blair R."/>
            <person name="Pahar B."/>
            <person name="Chabe M."/>
            <person name="Van Rompay K.K.A."/>
            <person name="Keesler R."/>
            <person name="Sukura A."/>
            <person name="Hirsch V."/>
            <person name="Kutty G."/>
            <person name="Liu Y."/>
            <person name="Peng L."/>
            <person name="Chen J."/>
            <person name="Song J."/>
            <person name="Weissenbacher-Lang C."/>
            <person name="Xu J."/>
            <person name="Upham N.S."/>
            <person name="Stajich J.E."/>
            <person name="Cuomo C.A."/>
            <person name="Cushion M.T."/>
            <person name="Kovacs J.A."/>
        </authorList>
    </citation>
    <scope>NUCLEOTIDE SEQUENCE [LARGE SCALE GENOMIC DNA]</scope>
    <source>
        <strain evidence="1 2">RABM</strain>
    </source>
</reference>
<evidence type="ECO:0000313" key="2">
    <source>
        <dbReference type="Proteomes" id="UP000768646"/>
    </source>
</evidence>
<evidence type="ECO:0000313" key="1">
    <source>
        <dbReference type="EMBL" id="KAG4306065.1"/>
    </source>
</evidence>
<dbReference type="Proteomes" id="UP000768646">
    <property type="component" value="Unassembled WGS sequence"/>
</dbReference>
<accession>A0ACB7CEW4</accession>